<evidence type="ECO:0000313" key="1">
    <source>
        <dbReference type="EMBL" id="KKR78302.1"/>
    </source>
</evidence>
<sequence>MNLSVTSDFDQIFRFLNEIYLLPRVTTISGLDFTHDRSGLISTTMEINSLWQERPTQLASVEAPLPDLSKSEIALLKKIENDGSVGTPIEIPDVPRGKANIFATN</sequence>
<gene>
    <name evidence="1" type="ORF">UU23_C0001G0066</name>
</gene>
<dbReference type="EMBL" id="LBZV01000001">
    <property type="protein sequence ID" value="KKR78302.1"/>
    <property type="molecule type" value="Genomic_DNA"/>
</dbReference>
<proteinExistence type="predicted"/>
<evidence type="ECO:0000313" key="2">
    <source>
        <dbReference type="Proteomes" id="UP000034292"/>
    </source>
</evidence>
<dbReference type="Proteomes" id="UP000034292">
    <property type="component" value="Unassembled WGS sequence"/>
</dbReference>
<protein>
    <submittedName>
        <fullName evidence="1">Uncharacterized protein</fullName>
    </submittedName>
</protein>
<accession>A0A0G0WSE6</accession>
<name>A0A0G0WSE6_9BACT</name>
<dbReference type="AlphaFoldDB" id="A0A0G0WSE6"/>
<dbReference type="PATRIC" id="fig|1618408.3.peg.68"/>
<comment type="caution">
    <text evidence="1">The sequence shown here is derived from an EMBL/GenBank/DDBJ whole genome shotgun (WGS) entry which is preliminary data.</text>
</comment>
<reference evidence="1 2" key="1">
    <citation type="journal article" date="2015" name="Nature">
        <title>rRNA introns, odd ribosomes, and small enigmatic genomes across a large radiation of phyla.</title>
        <authorList>
            <person name="Brown C.T."/>
            <person name="Hug L.A."/>
            <person name="Thomas B.C."/>
            <person name="Sharon I."/>
            <person name="Castelle C.J."/>
            <person name="Singh A."/>
            <person name="Wilkins M.J."/>
            <person name="Williams K.H."/>
            <person name="Banfield J.F."/>
        </authorList>
    </citation>
    <scope>NUCLEOTIDE SEQUENCE [LARGE SCALE GENOMIC DNA]</scope>
</reference>
<organism evidence="1 2">
    <name type="scientific">Candidatus Curtissbacteria bacterium GW2011_GWA1_40_9</name>
    <dbReference type="NCBI Taxonomy" id="1618408"/>
    <lineage>
        <taxon>Bacteria</taxon>
        <taxon>Candidatus Curtissiibacteriota</taxon>
    </lineage>
</organism>